<dbReference type="PANTHER" id="PTHR46471:SF2">
    <property type="entry name" value="CHITIN DEACETYLASE-RELATED"/>
    <property type="match status" value="1"/>
</dbReference>
<dbReference type="Proteomes" id="UP000757232">
    <property type="component" value="Unassembled WGS sequence"/>
</dbReference>
<proteinExistence type="predicted"/>
<evidence type="ECO:0000256" key="1">
    <source>
        <dbReference type="ARBA" id="ARBA00001941"/>
    </source>
</evidence>
<dbReference type="EMBL" id="LNZH02000073">
    <property type="protein sequence ID" value="OCB91673.1"/>
    <property type="molecule type" value="Genomic_DNA"/>
</dbReference>
<dbReference type="InterPro" id="IPR011330">
    <property type="entry name" value="Glyco_hydro/deAcase_b/a-brl"/>
</dbReference>
<name>A0A9Q5I4N0_SANBA</name>
<dbReference type="AlphaFoldDB" id="A0A9Q5I4N0"/>
<dbReference type="OrthoDB" id="2125469at2759"/>
<keyword evidence="2" id="KW-0479">Metal-binding</keyword>
<evidence type="ECO:0000256" key="4">
    <source>
        <dbReference type="ARBA" id="ARBA00022801"/>
    </source>
</evidence>
<organism evidence="6 7">
    <name type="scientific">Sanghuangporus baumii</name>
    <name type="common">Phellinus baumii</name>
    <dbReference type="NCBI Taxonomy" id="108892"/>
    <lineage>
        <taxon>Eukaryota</taxon>
        <taxon>Fungi</taxon>
        <taxon>Dikarya</taxon>
        <taxon>Basidiomycota</taxon>
        <taxon>Agaricomycotina</taxon>
        <taxon>Agaricomycetes</taxon>
        <taxon>Hymenochaetales</taxon>
        <taxon>Hymenochaetaceae</taxon>
        <taxon>Sanghuangporus</taxon>
    </lineage>
</organism>
<sequence>MSPPWEEYNNIVRDVSGSHGQIIVLWDFDCWDALALSAEEVKQAYTHIISQHLKSVLMLNHETHDRIAFDIIPFVIEQFKINGYRLVTVSECLGGLPDYQRVKSRGETDVKIEIARSVSPDPH</sequence>
<evidence type="ECO:0000256" key="5">
    <source>
        <dbReference type="ARBA" id="ARBA00023277"/>
    </source>
</evidence>
<reference evidence="6" key="1">
    <citation type="submission" date="2016-06" db="EMBL/GenBank/DDBJ databases">
        <title>Draft Genome sequence of the fungus Inonotus baumii.</title>
        <authorList>
            <person name="Zhu H."/>
            <person name="Lin W."/>
        </authorList>
    </citation>
    <scope>NUCLEOTIDE SEQUENCE</scope>
    <source>
        <strain evidence="6">821</strain>
    </source>
</reference>
<dbReference type="GO" id="GO:0016787">
    <property type="term" value="F:hydrolase activity"/>
    <property type="evidence" value="ECO:0007669"/>
    <property type="project" value="UniProtKB-KW"/>
</dbReference>
<evidence type="ECO:0000256" key="2">
    <source>
        <dbReference type="ARBA" id="ARBA00022723"/>
    </source>
</evidence>
<dbReference type="Gene3D" id="3.20.20.370">
    <property type="entry name" value="Glycoside hydrolase/deacetylase"/>
    <property type="match status" value="1"/>
</dbReference>
<keyword evidence="3" id="KW-0732">Signal</keyword>
<comment type="caution">
    <text evidence="6">The sequence shown here is derived from an EMBL/GenBank/DDBJ whole genome shotgun (WGS) entry which is preliminary data.</text>
</comment>
<dbReference type="GO" id="GO:0046872">
    <property type="term" value="F:metal ion binding"/>
    <property type="evidence" value="ECO:0007669"/>
    <property type="project" value="UniProtKB-KW"/>
</dbReference>
<dbReference type="SUPFAM" id="SSF88713">
    <property type="entry name" value="Glycoside hydrolase/deacetylase"/>
    <property type="match status" value="1"/>
</dbReference>
<keyword evidence="5" id="KW-0119">Carbohydrate metabolism</keyword>
<comment type="cofactor">
    <cofactor evidence="1">
        <name>Co(2+)</name>
        <dbReference type="ChEBI" id="CHEBI:48828"/>
    </cofactor>
</comment>
<evidence type="ECO:0000313" key="6">
    <source>
        <dbReference type="EMBL" id="OCB91673.1"/>
    </source>
</evidence>
<keyword evidence="4 6" id="KW-0378">Hydrolase</keyword>
<dbReference type="GO" id="GO:0005975">
    <property type="term" value="P:carbohydrate metabolic process"/>
    <property type="evidence" value="ECO:0007669"/>
    <property type="project" value="InterPro"/>
</dbReference>
<keyword evidence="7" id="KW-1185">Reference proteome</keyword>
<evidence type="ECO:0000256" key="3">
    <source>
        <dbReference type="ARBA" id="ARBA00022729"/>
    </source>
</evidence>
<gene>
    <name evidence="6" type="ORF">A7U60_g1070</name>
</gene>
<dbReference type="PANTHER" id="PTHR46471">
    <property type="entry name" value="CHITIN DEACETYLASE"/>
    <property type="match status" value="1"/>
</dbReference>
<protein>
    <submittedName>
        <fullName evidence="6">Glycoside hydrolase/deacetylase</fullName>
    </submittedName>
</protein>
<accession>A0A9Q5I4N0</accession>
<evidence type="ECO:0000313" key="7">
    <source>
        <dbReference type="Proteomes" id="UP000757232"/>
    </source>
</evidence>